<feature type="transmembrane region" description="Helical" evidence="1">
    <location>
        <begin position="51"/>
        <end position="73"/>
    </location>
</feature>
<protein>
    <submittedName>
        <fullName evidence="2">NADH dehydrogenase subunit 6</fullName>
    </submittedName>
</protein>
<geneLocation type="mitochondrion" evidence="2"/>
<name>A0A2Z5QP47_SCHMD</name>
<proteinExistence type="predicted"/>
<evidence type="ECO:0000313" key="2">
    <source>
        <dbReference type="EMBL" id="BAV81463.1"/>
    </source>
</evidence>
<evidence type="ECO:0000256" key="1">
    <source>
        <dbReference type="SAM" id="Phobius"/>
    </source>
</evidence>
<keyword evidence="1" id="KW-1133">Transmembrane helix</keyword>
<feature type="transmembrane region" description="Helical" evidence="1">
    <location>
        <begin position="85"/>
        <end position="107"/>
    </location>
</feature>
<feature type="transmembrane region" description="Helical" evidence="1">
    <location>
        <begin position="127"/>
        <end position="153"/>
    </location>
</feature>
<dbReference type="AlphaFoldDB" id="A0A2Z5QP47"/>
<keyword evidence="1" id="KW-0812">Transmembrane</keyword>
<organism evidence="2">
    <name type="scientific">Schmidtea mediterranea</name>
    <name type="common">Freshwater planarian flatworm</name>
    <dbReference type="NCBI Taxonomy" id="79327"/>
    <lineage>
        <taxon>Eukaryota</taxon>
        <taxon>Metazoa</taxon>
        <taxon>Spiralia</taxon>
        <taxon>Lophotrochozoa</taxon>
        <taxon>Platyhelminthes</taxon>
        <taxon>Rhabditophora</taxon>
        <taxon>Seriata</taxon>
        <taxon>Tricladida</taxon>
        <taxon>Continenticola</taxon>
        <taxon>Geoplanoidea</taxon>
        <taxon>Dugesiidae</taxon>
        <taxon>Schmidtea</taxon>
    </lineage>
</organism>
<gene>
    <name evidence="2" type="primary">ND6</name>
</gene>
<feature type="transmembrane region" description="Helical" evidence="1">
    <location>
        <begin position="29"/>
        <end position="45"/>
    </location>
</feature>
<feature type="transmembrane region" description="Helical" evidence="1">
    <location>
        <begin position="6"/>
        <end position="22"/>
    </location>
</feature>
<keyword evidence="1" id="KW-0472">Membrane</keyword>
<dbReference type="EMBL" id="AP017710">
    <property type="protein sequence ID" value="BAV81463.1"/>
    <property type="molecule type" value="Genomic_DNA"/>
</dbReference>
<reference evidence="2" key="1">
    <citation type="submission" date="2016-10" db="EMBL/GenBank/DDBJ databases">
        <title>Complete mitochondrial genomes of 50 helminths species.</title>
        <authorList>
            <person name="Kikuchi T."/>
            <person name="Holroyd N."/>
            <person name="Berriman M."/>
        </authorList>
    </citation>
    <scope>NUCLEOTIDE SEQUENCE</scope>
</reference>
<accession>A0A2Z5QP47</accession>
<sequence length="158" mass="18376">MVIVNYILNVLLLIVIFMFTFNSSPLFRSVLILMNSLVVSILVFIKSGFSWYFLLFILVYIGGIYIILIYISMIFPNFSFFNVKLVSYFFMLSLFFVFLSCILWSAKLVNTSNKVDCSFYLCNSVEVLLYIFLCMMLMISLVFVNFIVSSAVVKLSYR</sequence>
<keyword evidence="2" id="KW-0496">Mitochondrion</keyword>